<keyword evidence="2" id="KW-0227">DNA damage</keyword>
<evidence type="ECO:0000259" key="8">
    <source>
        <dbReference type="PROSITE" id="PS51198"/>
    </source>
</evidence>
<dbReference type="Pfam" id="PF00580">
    <property type="entry name" value="UvrD-helicase"/>
    <property type="match status" value="1"/>
</dbReference>
<dbReference type="Proteomes" id="UP000658127">
    <property type="component" value="Unassembled WGS sequence"/>
</dbReference>
<comment type="caution">
    <text evidence="9">The sequence shown here is derived from an EMBL/GenBank/DDBJ whole genome shotgun (WGS) entry which is preliminary data.</text>
</comment>
<dbReference type="GO" id="GO:0004386">
    <property type="term" value="F:helicase activity"/>
    <property type="evidence" value="ECO:0007669"/>
    <property type="project" value="UniProtKB-KW"/>
</dbReference>
<evidence type="ECO:0000256" key="7">
    <source>
        <dbReference type="PROSITE-ProRule" id="PRU00560"/>
    </source>
</evidence>
<evidence type="ECO:0000256" key="1">
    <source>
        <dbReference type="ARBA" id="ARBA00022741"/>
    </source>
</evidence>
<evidence type="ECO:0000256" key="6">
    <source>
        <dbReference type="ARBA" id="ARBA00023204"/>
    </source>
</evidence>
<accession>A0ABQ2K756</accession>
<proteinExistence type="predicted"/>
<evidence type="ECO:0000313" key="9">
    <source>
        <dbReference type="EMBL" id="GGN69077.1"/>
    </source>
</evidence>
<evidence type="ECO:0000313" key="10">
    <source>
        <dbReference type="Proteomes" id="UP000658127"/>
    </source>
</evidence>
<dbReference type="PANTHER" id="PTHR11070">
    <property type="entry name" value="UVRD / RECB / PCRA DNA HELICASE FAMILY MEMBER"/>
    <property type="match status" value="1"/>
</dbReference>
<gene>
    <name evidence="9" type="ORF">GCM10011610_07020</name>
</gene>
<sequence>MTSSNDREILRRRGEQMLADTIGELAGRSRNVYTALLMAGRQRWRLLLHRTQPAPAGRCDALLIGQGGVLALNVVDELPGEAEVRRLRAHAEQLFTGVVIGPNRNEFVRETVELVFVLPPGRSAGVDGRFVVCTDTTVHQLAGRRSVMPARLGGELAEHTARRNSDYRPIPQLVPEPEPVEVAGLLEVESLHTDHLAGALAKPFPTWTAFLDPAQNALVSRNYNGPARIVGPAGTGKTVLALHRMAHRARRSTGPLLFTTLVKNLPPCQESAFARLLPDAAGRATFTNLHSWAQEFLSGRGIRRVMELPRTETAFNLAWMHVGRPGPLVAIESDRRYWREEIDRVIKGRGLPATEAGFDEYAAVDRRGRRVGLRTSQRRHVWALYEEYESIRSERQCFDGNDIISAALDALRTEPLDRPYAMVVVDEVQDMTVQSVRLVHALTGGEPNSLLFVGDRQQQIYAGGWRFADAGINIVGRSERLTRNYRNRRAILKLAASLPGARPVEDAETHEPQAIDLTDSVLPDGYAEHWVCTRAEVGDQVRSQLDRIVAEGISLSDTAIITITNAEAEYLLGLLRRWGLPAQHLVDYRCAEQDTGVKVGTVYRAKGLDFRAVIHPCTEPAPPTTEAERERYELTMRQQFVAVTRARDYVWLGIVRD</sequence>
<dbReference type="PROSITE" id="PS51198">
    <property type="entry name" value="UVRD_HELICASE_ATP_BIND"/>
    <property type="match status" value="1"/>
</dbReference>
<feature type="binding site" evidence="7">
    <location>
        <begin position="231"/>
        <end position="238"/>
    </location>
    <ligand>
        <name>ATP</name>
        <dbReference type="ChEBI" id="CHEBI:30616"/>
    </ligand>
</feature>
<feature type="domain" description="UvrD-like helicase ATP-binding" evidence="8">
    <location>
        <begin position="210"/>
        <end position="501"/>
    </location>
</feature>
<dbReference type="InterPro" id="IPR013986">
    <property type="entry name" value="DExx_box_DNA_helicase_dom_sf"/>
</dbReference>
<evidence type="ECO:0000256" key="2">
    <source>
        <dbReference type="ARBA" id="ARBA00022763"/>
    </source>
</evidence>
<evidence type="ECO:0000256" key="3">
    <source>
        <dbReference type="ARBA" id="ARBA00022801"/>
    </source>
</evidence>
<keyword evidence="6" id="KW-0234">DNA repair</keyword>
<keyword evidence="4 7" id="KW-0347">Helicase</keyword>
<protein>
    <submittedName>
        <fullName evidence="9">DNA helicase</fullName>
    </submittedName>
</protein>
<name>A0ABQ2K756_9NOCA</name>
<keyword evidence="1 7" id="KW-0547">Nucleotide-binding</keyword>
<dbReference type="Gene3D" id="3.40.50.300">
    <property type="entry name" value="P-loop containing nucleotide triphosphate hydrolases"/>
    <property type="match status" value="2"/>
</dbReference>
<dbReference type="Gene3D" id="1.10.10.160">
    <property type="match status" value="1"/>
</dbReference>
<dbReference type="InterPro" id="IPR000212">
    <property type="entry name" value="DNA_helicase_UvrD/REP"/>
</dbReference>
<dbReference type="PANTHER" id="PTHR11070:SF45">
    <property type="entry name" value="DNA 3'-5' HELICASE"/>
    <property type="match status" value="1"/>
</dbReference>
<dbReference type="InterPro" id="IPR014016">
    <property type="entry name" value="UvrD-like_ATP-bd"/>
</dbReference>
<keyword evidence="3 7" id="KW-0378">Hydrolase</keyword>
<evidence type="ECO:0000256" key="4">
    <source>
        <dbReference type="ARBA" id="ARBA00022806"/>
    </source>
</evidence>
<dbReference type="EMBL" id="BMNE01000001">
    <property type="protein sequence ID" value="GGN69077.1"/>
    <property type="molecule type" value="Genomic_DNA"/>
</dbReference>
<keyword evidence="5 7" id="KW-0067">ATP-binding</keyword>
<reference evidence="10" key="1">
    <citation type="journal article" date="2019" name="Int. J. Syst. Evol. Microbiol.">
        <title>The Global Catalogue of Microorganisms (GCM) 10K type strain sequencing project: providing services to taxonomists for standard genome sequencing and annotation.</title>
        <authorList>
            <consortium name="The Broad Institute Genomics Platform"/>
            <consortium name="The Broad Institute Genome Sequencing Center for Infectious Disease"/>
            <person name="Wu L."/>
            <person name="Ma J."/>
        </authorList>
    </citation>
    <scope>NUCLEOTIDE SEQUENCE [LARGE SCALE GENOMIC DNA]</scope>
    <source>
        <strain evidence="10">CGMCC 4.7329</strain>
    </source>
</reference>
<organism evidence="9 10">
    <name type="scientific">Nocardia rhizosphaerihabitans</name>
    <dbReference type="NCBI Taxonomy" id="1691570"/>
    <lineage>
        <taxon>Bacteria</taxon>
        <taxon>Bacillati</taxon>
        <taxon>Actinomycetota</taxon>
        <taxon>Actinomycetes</taxon>
        <taxon>Mycobacteriales</taxon>
        <taxon>Nocardiaceae</taxon>
        <taxon>Nocardia</taxon>
    </lineage>
</organism>
<dbReference type="InterPro" id="IPR027417">
    <property type="entry name" value="P-loop_NTPase"/>
</dbReference>
<evidence type="ECO:0000256" key="5">
    <source>
        <dbReference type="ARBA" id="ARBA00022840"/>
    </source>
</evidence>
<dbReference type="SUPFAM" id="SSF52540">
    <property type="entry name" value="P-loop containing nucleoside triphosphate hydrolases"/>
    <property type="match status" value="1"/>
</dbReference>
<dbReference type="RefSeq" id="WP_189023651.1">
    <property type="nucleotide sequence ID" value="NZ_BMNE01000001.1"/>
</dbReference>
<keyword evidence="10" id="KW-1185">Reference proteome</keyword>